<name>A0A0E9R477_ANGAN</name>
<proteinExistence type="predicted"/>
<organism evidence="1">
    <name type="scientific">Anguilla anguilla</name>
    <name type="common">European freshwater eel</name>
    <name type="synonym">Muraena anguilla</name>
    <dbReference type="NCBI Taxonomy" id="7936"/>
    <lineage>
        <taxon>Eukaryota</taxon>
        <taxon>Metazoa</taxon>
        <taxon>Chordata</taxon>
        <taxon>Craniata</taxon>
        <taxon>Vertebrata</taxon>
        <taxon>Euteleostomi</taxon>
        <taxon>Actinopterygii</taxon>
        <taxon>Neopterygii</taxon>
        <taxon>Teleostei</taxon>
        <taxon>Anguilliformes</taxon>
        <taxon>Anguillidae</taxon>
        <taxon>Anguilla</taxon>
    </lineage>
</organism>
<reference evidence="1" key="1">
    <citation type="submission" date="2014-11" db="EMBL/GenBank/DDBJ databases">
        <authorList>
            <person name="Amaro Gonzalez C."/>
        </authorList>
    </citation>
    <scope>NUCLEOTIDE SEQUENCE</scope>
</reference>
<dbReference type="EMBL" id="GBXM01085005">
    <property type="protein sequence ID" value="JAH23572.1"/>
    <property type="molecule type" value="Transcribed_RNA"/>
</dbReference>
<accession>A0A0E9R477</accession>
<reference evidence="1" key="2">
    <citation type="journal article" date="2015" name="Fish Shellfish Immunol.">
        <title>Early steps in the European eel (Anguilla anguilla)-Vibrio vulnificus interaction in the gills: Role of the RtxA13 toxin.</title>
        <authorList>
            <person name="Callol A."/>
            <person name="Pajuelo D."/>
            <person name="Ebbesson L."/>
            <person name="Teles M."/>
            <person name="MacKenzie S."/>
            <person name="Amaro C."/>
        </authorList>
    </citation>
    <scope>NUCLEOTIDE SEQUENCE</scope>
</reference>
<evidence type="ECO:0000313" key="1">
    <source>
        <dbReference type="EMBL" id="JAH23572.1"/>
    </source>
</evidence>
<sequence length="9" mass="997">MFSALRVSS</sequence>
<protein>
    <submittedName>
        <fullName evidence="1">Uncharacterized protein</fullName>
    </submittedName>
</protein>